<evidence type="ECO:0000256" key="6">
    <source>
        <dbReference type="ARBA" id="ARBA00023242"/>
    </source>
</evidence>
<feature type="compositionally biased region" description="Low complexity" evidence="10">
    <location>
        <begin position="1013"/>
        <end position="1032"/>
    </location>
</feature>
<evidence type="ECO:0000256" key="7">
    <source>
        <dbReference type="ARBA" id="ARBA00093374"/>
    </source>
</evidence>
<dbReference type="SUPFAM" id="SSF54928">
    <property type="entry name" value="RNA-binding domain, RBD"/>
    <property type="match status" value="2"/>
</dbReference>
<organism evidence="12 13">
    <name type="scientific">Cutaneotrichosporon spelunceum</name>
    <dbReference type="NCBI Taxonomy" id="1672016"/>
    <lineage>
        <taxon>Eukaryota</taxon>
        <taxon>Fungi</taxon>
        <taxon>Dikarya</taxon>
        <taxon>Basidiomycota</taxon>
        <taxon>Agaricomycotina</taxon>
        <taxon>Tremellomycetes</taxon>
        <taxon>Trichosporonales</taxon>
        <taxon>Trichosporonaceae</taxon>
        <taxon>Cutaneotrichosporon</taxon>
    </lineage>
</organism>
<dbReference type="InterPro" id="IPR011990">
    <property type="entry name" value="TPR-like_helical_dom_sf"/>
</dbReference>
<dbReference type="PROSITE" id="PS50102">
    <property type="entry name" value="RRM"/>
    <property type="match status" value="4"/>
</dbReference>
<evidence type="ECO:0000256" key="2">
    <source>
        <dbReference type="ARBA" id="ARBA00022664"/>
    </source>
</evidence>
<dbReference type="FunFam" id="3.30.70.330:FF:000365">
    <property type="entry name" value="U4/U6 snRNA-associated-splicing factor PRP24"/>
    <property type="match status" value="1"/>
</dbReference>
<feature type="domain" description="RRM" evidence="11">
    <location>
        <begin position="750"/>
        <end position="828"/>
    </location>
</feature>
<evidence type="ECO:0000313" key="13">
    <source>
        <dbReference type="Proteomes" id="UP001222932"/>
    </source>
</evidence>
<dbReference type="SMART" id="SM00360">
    <property type="entry name" value="RRM"/>
    <property type="match status" value="4"/>
</dbReference>
<dbReference type="EMBL" id="BTCM01000005">
    <property type="protein sequence ID" value="GMK58444.1"/>
    <property type="molecule type" value="Genomic_DNA"/>
</dbReference>
<evidence type="ECO:0000259" key="11">
    <source>
        <dbReference type="PROSITE" id="PS50102"/>
    </source>
</evidence>
<dbReference type="CDD" id="cd00590">
    <property type="entry name" value="RRM_SF"/>
    <property type="match status" value="1"/>
</dbReference>
<reference evidence="12" key="2">
    <citation type="submission" date="2023-06" db="EMBL/GenBank/DDBJ databases">
        <authorList>
            <person name="Kobayashi Y."/>
            <person name="Kayamori A."/>
            <person name="Aoki K."/>
            <person name="Shiwa Y."/>
            <person name="Fujita N."/>
            <person name="Sugita T."/>
            <person name="Iwasaki W."/>
            <person name="Tanaka N."/>
            <person name="Takashima M."/>
        </authorList>
    </citation>
    <scope>NUCLEOTIDE SEQUENCE</scope>
    <source>
        <strain evidence="12">HIS016</strain>
    </source>
</reference>
<comment type="caution">
    <text evidence="12">The sequence shown here is derived from an EMBL/GenBank/DDBJ whole genome shotgun (WGS) entry which is preliminary data.</text>
</comment>
<keyword evidence="3" id="KW-0677">Repeat</keyword>
<gene>
    <name evidence="12" type="primary">PRP24</name>
    <name evidence="12" type="ORF">CspeluHIS016_0504760</name>
</gene>
<proteinExistence type="predicted"/>
<dbReference type="Gene3D" id="1.25.40.10">
    <property type="entry name" value="Tetratricopeptide repeat domain"/>
    <property type="match status" value="2"/>
</dbReference>
<feature type="region of interest" description="Disordered" evidence="10">
    <location>
        <begin position="1008"/>
        <end position="1145"/>
    </location>
</feature>
<keyword evidence="13" id="KW-1185">Reference proteome</keyword>
<dbReference type="GO" id="GO:0008380">
    <property type="term" value="P:RNA splicing"/>
    <property type="evidence" value="ECO:0007669"/>
    <property type="project" value="UniProtKB-KW"/>
</dbReference>
<dbReference type="PANTHER" id="PTHR24012">
    <property type="entry name" value="RNA BINDING PROTEIN"/>
    <property type="match status" value="1"/>
</dbReference>
<dbReference type="GO" id="GO:0006397">
    <property type="term" value="P:mRNA processing"/>
    <property type="evidence" value="ECO:0007669"/>
    <property type="project" value="UniProtKB-KW"/>
</dbReference>
<dbReference type="AlphaFoldDB" id="A0AAD3TXR8"/>
<dbReference type="InterPro" id="IPR000504">
    <property type="entry name" value="RRM_dom"/>
</dbReference>
<keyword evidence="5" id="KW-0508">mRNA splicing</keyword>
<sequence>MDVDEIENQAPAIVVDNESAVAELGNLLEQTEKEPNNVLLLRRQIDLMLQVGMIGEARDTASSVSQLSFLPEALWLRLLDANHASLTAPMTLDELARVLELFQAAEDDYLSPTIMQKHAAFLVGLTASEGITGDDEVREYLNAETLRDMLRNLAGRCNGLMNSSQVWQTWIDWEVSLLDGLSGSDEKEQIRHIGDVYLERLQIPHTTASETLGAYSSFCTRYFTADYEDRLVQATKASQNAKWKLEREKRHGRTRTDFEEQLAFSTDVGQQAQVLLEYVDWETDPAAKRNKKAKGPQQDVGLCRGVFERLLLVYGNAVATAEEPSFEAAGVPEMAQQIRDTAAAYKGVEATIWCRYFDWISENLQANEDENPAADAAGRGVRACPGSGEVWNRLLISMEAANDIPGIDKTAEKAQGLIVGNKQPVSSLVELLVTHAAILHRRYRGLEANDEHPVFLNLVGASNSLLKAYPEGDPSLRLEKFSISWAEAVAVELIMDLIALLSTTAASRDSSYQWTMLSADTQARYGDVDGARERYNKAIQRPDLDWPEAVFEAFVTFENVHGSLETLQAARKHIGTAQKKLNRRREREAQAQQAQQAQVAARVPTEPAAVPVDTTSEPMAVDSVAPAAASTETVPQTVVEEGQATAEKLTTAVAPEAAMPAGRTADSEVEIKRDRENSTVLVTGLSPDTTVARVQSFFEESGEVRECTMTEEAGAAMVEFMSSETVSVALGRDGKKLDGHAIRVSMLWRCTLWVTNFPRSADNDSLKQLFGQYGTILSIRWPSRKYVDSRRFCYITMDSPAAAQESLVLHKFQPAGESFPMSVLVSDPAKRTKRTDYSDCTLFIGGLHPKSTEGEVRHLLEKYGTIVSVKVPWDKAKNQAKGIAFVEMQNKAQAEAALEANGASHRGRHLKVQISDPQHAEKNRGKIANAQQATDRRERTIYLFDIPPGSQEGLLQQELEKHFPVRRVELFANKGQARVELESAKDAGALLLRSDKLEFNGATLRVQDNPESKTAPVKPAAAMAASTSKPEAVSSLSFAPRPRKTHKAMGQAYRPPKAAAATAAAKPSGGSGQDDFRAFMNTTNEARKKADEEAKAKAAADKAKRDAEREAERQAREADRKRTLEGGEEGNESKRQKRGDESEEM</sequence>
<feature type="domain" description="RRM" evidence="11">
    <location>
        <begin position="840"/>
        <end position="917"/>
    </location>
</feature>
<feature type="compositionally biased region" description="Basic and acidic residues" evidence="10">
    <location>
        <begin position="1085"/>
        <end position="1145"/>
    </location>
</feature>
<name>A0AAD3TXR8_9TREE</name>
<keyword evidence="6" id="KW-0539">Nucleus</keyword>
<dbReference type="GO" id="GO:0005688">
    <property type="term" value="C:U6 snRNP"/>
    <property type="evidence" value="ECO:0007669"/>
    <property type="project" value="UniProtKB-ARBA"/>
</dbReference>
<dbReference type="Proteomes" id="UP001222932">
    <property type="component" value="Unassembled WGS sequence"/>
</dbReference>
<evidence type="ECO:0000256" key="4">
    <source>
        <dbReference type="ARBA" id="ARBA00022884"/>
    </source>
</evidence>
<evidence type="ECO:0000256" key="10">
    <source>
        <dbReference type="SAM" id="MobiDB-lite"/>
    </source>
</evidence>
<reference evidence="12" key="1">
    <citation type="journal article" date="2023" name="BMC Genomics">
        <title>Chromosome-level genome assemblies of Cutaneotrichosporon spp. (Trichosporonales, Basidiomycota) reveal imbalanced evolution between nucleotide sequences and chromosome synteny.</title>
        <authorList>
            <person name="Kobayashi Y."/>
            <person name="Kayamori A."/>
            <person name="Aoki K."/>
            <person name="Shiwa Y."/>
            <person name="Matsutani M."/>
            <person name="Fujita N."/>
            <person name="Sugita T."/>
            <person name="Iwasaki W."/>
            <person name="Tanaka N."/>
            <person name="Takashima M."/>
        </authorList>
    </citation>
    <scope>NUCLEOTIDE SEQUENCE</scope>
    <source>
        <strain evidence="12">HIS016</strain>
    </source>
</reference>
<keyword evidence="2" id="KW-0507">mRNA processing</keyword>
<dbReference type="Pfam" id="PF00076">
    <property type="entry name" value="RRM_1"/>
    <property type="match status" value="3"/>
</dbReference>
<dbReference type="SUPFAM" id="SSF48452">
    <property type="entry name" value="TPR-like"/>
    <property type="match status" value="2"/>
</dbReference>
<evidence type="ECO:0000256" key="3">
    <source>
        <dbReference type="ARBA" id="ARBA00022737"/>
    </source>
</evidence>
<feature type="domain" description="RRM" evidence="11">
    <location>
        <begin position="678"/>
        <end position="749"/>
    </location>
</feature>
<comment type="subcellular location">
    <subcellularLocation>
        <location evidence="1">Nucleus</location>
    </subcellularLocation>
</comment>
<feature type="domain" description="RRM" evidence="11">
    <location>
        <begin position="939"/>
        <end position="1011"/>
    </location>
</feature>
<evidence type="ECO:0000256" key="8">
    <source>
        <dbReference type="ARBA" id="ARBA00093627"/>
    </source>
</evidence>
<evidence type="ECO:0000256" key="5">
    <source>
        <dbReference type="ARBA" id="ARBA00023187"/>
    </source>
</evidence>
<comment type="function">
    <text evidence="7">Functions as a recycling factor of the spliceosome, a machinery that forms on each precursor-messenger RNA (pre-mRNA) and catalyzes the removal of introns. Chaperones the re-annealing of U4 and U6 snRNAs (small nuclear RNAs) released from previous rounds of splicing, an initial step in reforming the U4/U6-U5 tri-snRNP (small nuclear ribonucleoprotein) that can reassemble into another spliceosome complex; this step involves binding U6 and facilitating the unwinding of the U6 internal stem loop, followed by base-pairing of U6 to U4.</text>
</comment>
<evidence type="ECO:0000256" key="1">
    <source>
        <dbReference type="ARBA" id="ARBA00004123"/>
    </source>
</evidence>
<protein>
    <recommendedName>
        <fullName evidence="8">U4/U6 snRNA-associated-splicing factor PRP24</fullName>
    </recommendedName>
</protein>
<dbReference type="InterPro" id="IPR035979">
    <property type="entry name" value="RBD_domain_sf"/>
</dbReference>
<dbReference type="Gene3D" id="3.30.70.330">
    <property type="match status" value="4"/>
</dbReference>
<evidence type="ECO:0000313" key="12">
    <source>
        <dbReference type="EMBL" id="GMK58444.1"/>
    </source>
</evidence>
<keyword evidence="4 9" id="KW-0694">RNA-binding</keyword>
<dbReference type="GO" id="GO:0003723">
    <property type="term" value="F:RNA binding"/>
    <property type="evidence" value="ECO:0007669"/>
    <property type="project" value="UniProtKB-UniRule"/>
</dbReference>
<accession>A0AAD3TXR8</accession>
<dbReference type="InterPro" id="IPR012677">
    <property type="entry name" value="Nucleotide-bd_a/b_plait_sf"/>
</dbReference>
<evidence type="ECO:0000256" key="9">
    <source>
        <dbReference type="PROSITE-ProRule" id="PRU00176"/>
    </source>
</evidence>